<accession>A0ABQ8Q893</accession>
<protein>
    <submittedName>
        <fullName evidence="4">RlpA-like double-psi beta-barrel-protein domain-containing protein-containing protein</fullName>
    </submittedName>
</protein>
<dbReference type="EMBL" id="MU790686">
    <property type="protein sequence ID" value="KAJ3994757.1"/>
    <property type="molecule type" value="Genomic_DNA"/>
</dbReference>
<evidence type="ECO:0000313" key="4">
    <source>
        <dbReference type="EMBL" id="KAJ3994757.1"/>
    </source>
</evidence>
<dbReference type="PANTHER" id="PTHR31836:SF24">
    <property type="entry name" value="RLPA-LIKE PROTEIN DOUBLE-PSI BETA-BARREL DOMAIN-CONTAINING PROTEIN"/>
    <property type="match status" value="1"/>
</dbReference>
<comment type="caution">
    <text evidence="4">The sequence shown here is derived from an EMBL/GenBank/DDBJ whole genome shotgun (WGS) entry which is preliminary data.</text>
</comment>
<dbReference type="Gene3D" id="2.40.40.10">
    <property type="entry name" value="RlpA-like domain"/>
    <property type="match status" value="1"/>
</dbReference>
<feature type="compositionally biased region" description="Low complexity" evidence="2">
    <location>
        <begin position="66"/>
        <end position="76"/>
    </location>
</feature>
<feature type="region of interest" description="Disordered" evidence="2">
    <location>
        <begin position="50"/>
        <end position="76"/>
    </location>
</feature>
<dbReference type="InterPro" id="IPR051477">
    <property type="entry name" value="Expansin_CellWall"/>
</dbReference>
<organism evidence="4 5">
    <name type="scientific">Lentinula boryana</name>
    <dbReference type="NCBI Taxonomy" id="40481"/>
    <lineage>
        <taxon>Eukaryota</taxon>
        <taxon>Fungi</taxon>
        <taxon>Dikarya</taxon>
        <taxon>Basidiomycota</taxon>
        <taxon>Agaricomycotina</taxon>
        <taxon>Agaricomycetes</taxon>
        <taxon>Agaricomycetidae</taxon>
        <taxon>Agaricales</taxon>
        <taxon>Marasmiineae</taxon>
        <taxon>Omphalotaceae</taxon>
        <taxon>Lentinula</taxon>
    </lineage>
</organism>
<feature type="compositionally biased region" description="Basic and acidic residues" evidence="2">
    <location>
        <begin position="55"/>
        <end position="64"/>
    </location>
</feature>
<keyword evidence="5" id="KW-1185">Reference proteome</keyword>
<evidence type="ECO:0000256" key="2">
    <source>
        <dbReference type="SAM" id="MobiDB-lite"/>
    </source>
</evidence>
<reference evidence="4" key="1">
    <citation type="submission" date="2022-08" db="EMBL/GenBank/DDBJ databases">
        <authorList>
            <consortium name="DOE Joint Genome Institute"/>
            <person name="Min B."/>
            <person name="Riley R."/>
            <person name="Sierra-Patev S."/>
            <person name="Naranjo-Ortiz M."/>
            <person name="Looney B."/>
            <person name="Konkel Z."/>
            <person name="Slot J.C."/>
            <person name="Sakamoto Y."/>
            <person name="Steenwyk J.L."/>
            <person name="Rokas A."/>
            <person name="Carro J."/>
            <person name="Camarero S."/>
            <person name="Ferreira P."/>
            <person name="Molpeceres G."/>
            <person name="Ruiz-Duenas F.J."/>
            <person name="Serrano A."/>
            <person name="Henrissat B."/>
            <person name="Drula E."/>
            <person name="Hughes K.W."/>
            <person name="Mata J.L."/>
            <person name="Ishikawa N.K."/>
            <person name="Vargas-Isla R."/>
            <person name="Ushijima S."/>
            <person name="Smith C.A."/>
            <person name="Ahrendt S."/>
            <person name="Andreopoulos W."/>
            <person name="He G."/>
            <person name="Labutti K."/>
            <person name="Lipzen A."/>
            <person name="Ng V."/>
            <person name="Sandor L."/>
            <person name="Barry K."/>
            <person name="Martinez A.T."/>
            <person name="Xiao Y."/>
            <person name="Gibbons J.G."/>
            <person name="Terashima K."/>
            <person name="Hibbett D.S."/>
            <person name="Grigoriev I.V."/>
        </authorList>
    </citation>
    <scope>NUCLEOTIDE SEQUENCE</scope>
    <source>
        <strain evidence="4">TFB10827</strain>
    </source>
</reference>
<dbReference type="SUPFAM" id="SSF50685">
    <property type="entry name" value="Barwin-like endoglucanases"/>
    <property type="match status" value="1"/>
</dbReference>
<keyword evidence="1 3" id="KW-0732">Signal</keyword>
<feature type="chain" id="PRO_5046183303" evidence="3">
    <location>
        <begin position="35"/>
        <end position="215"/>
    </location>
</feature>
<dbReference type="PANTHER" id="PTHR31836">
    <property type="match status" value="1"/>
</dbReference>
<evidence type="ECO:0000256" key="1">
    <source>
        <dbReference type="ARBA" id="ARBA00022729"/>
    </source>
</evidence>
<evidence type="ECO:0000256" key="3">
    <source>
        <dbReference type="SAM" id="SignalP"/>
    </source>
</evidence>
<gene>
    <name evidence="4" type="ORF">F5050DRAFT_426662</name>
</gene>
<dbReference type="InterPro" id="IPR036908">
    <property type="entry name" value="RlpA-like_sf"/>
</dbReference>
<feature type="signal peptide" evidence="3">
    <location>
        <begin position="1"/>
        <end position="34"/>
    </location>
</feature>
<evidence type="ECO:0000313" key="5">
    <source>
        <dbReference type="Proteomes" id="UP001163828"/>
    </source>
</evidence>
<proteinExistence type="predicted"/>
<name>A0ABQ8Q893_9AGAR</name>
<sequence>MSSSTSSFVAKFALLLEVILPFLLLVSVAAPTQAVVVPVHHILRRDNGFHPGGGEFHDHDRHNSNTESASSSSEVVSDSATSVATEATIDNAAATLTTSTDTIATATATASVSGTTYTGGYATYFYQEGVAGACGTVHSDSDYIVAVDEDMYSSSLCGKTVVITNEASGAQVTATVADECPGCATSTSLDLSVAAFEALSDLSVGAISRSLRRYV</sequence>
<dbReference type="Proteomes" id="UP001163828">
    <property type="component" value="Unassembled WGS sequence"/>
</dbReference>
<dbReference type="CDD" id="cd22191">
    <property type="entry name" value="DPBB_RlpA_EXP_N-like"/>
    <property type="match status" value="1"/>
</dbReference>